<keyword evidence="2" id="KW-1185">Reference proteome</keyword>
<dbReference type="EMBL" id="JRRC01458281">
    <property type="protein sequence ID" value="KHG06700.1"/>
    <property type="molecule type" value="Genomic_DNA"/>
</dbReference>
<comment type="caution">
    <text evidence="1">The sequence shown here is derived from an EMBL/GenBank/DDBJ whole genome shotgun (WGS) entry which is preliminary data.</text>
</comment>
<reference evidence="2" key="1">
    <citation type="submission" date="2014-09" db="EMBL/GenBank/DDBJ databases">
        <authorList>
            <person name="Mudge J."/>
            <person name="Ramaraj T."/>
            <person name="Lindquist I.E."/>
            <person name="Bharti A.K."/>
            <person name="Sundararajan A."/>
            <person name="Cameron C.T."/>
            <person name="Woodward J.E."/>
            <person name="May G.D."/>
            <person name="Brubaker C."/>
            <person name="Broadhvest J."/>
            <person name="Wilkins T.A."/>
        </authorList>
    </citation>
    <scope>NUCLEOTIDE SEQUENCE</scope>
    <source>
        <strain evidence="2">cv. AKA8401</strain>
    </source>
</reference>
<name>A0A0B0N0Z8_GOSAR</name>
<organism evidence="1 2">
    <name type="scientific">Gossypium arboreum</name>
    <name type="common">Tree cotton</name>
    <name type="synonym">Gossypium nanking</name>
    <dbReference type="NCBI Taxonomy" id="29729"/>
    <lineage>
        <taxon>Eukaryota</taxon>
        <taxon>Viridiplantae</taxon>
        <taxon>Streptophyta</taxon>
        <taxon>Embryophyta</taxon>
        <taxon>Tracheophyta</taxon>
        <taxon>Spermatophyta</taxon>
        <taxon>Magnoliopsida</taxon>
        <taxon>eudicotyledons</taxon>
        <taxon>Gunneridae</taxon>
        <taxon>Pentapetalae</taxon>
        <taxon>rosids</taxon>
        <taxon>malvids</taxon>
        <taxon>Malvales</taxon>
        <taxon>Malvaceae</taxon>
        <taxon>Malvoideae</taxon>
        <taxon>Gossypium</taxon>
    </lineage>
</organism>
<evidence type="ECO:0000313" key="2">
    <source>
        <dbReference type="Proteomes" id="UP000032142"/>
    </source>
</evidence>
<protein>
    <submittedName>
        <fullName evidence="1">Uncharacterized protein</fullName>
    </submittedName>
</protein>
<evidence type="ECO:0000313" key="1">
    <source>
        <dbReference type="EMBL" id="KHG06700.1"/>
    </source>
</evidence>
<dbReference type="Proteomes" id="UP000032142">
    <property type="component" value="Unassembled WGS sequence"/>
</dbReference>
<proteinExistence type="predicted"/>
<sequence>MAYFLPHE</sequence>
<gene>
    <name evidence="1" type="ORF">F383_33421</name>
</gene>
<accession>A0A0B0N0Z8</accession>